<dbReference type="SUPFAM" id="SSF51735">
    <property type="entry name" value="NAD(P)-binding Rossmann-fold domains"/>
    <property type="match status" value="1"/>
</dbReference>
<dbReference type="Gene3D" id="3.90.180.10">
    <property type="entry name" value="Medium-chain alcohol dehydrogenases, catalytic domain"/>
    <property type="match status" value="1"/>
</dbReference>
<keyword evidence="1" id="KW-0560">Oxidoreductase</keyword>
<proteinExistence type="predicted"/>
<gene>
    <name evidence="3" type="ORF">C8F04DRAFT_1399765</name>
</gene>
<evidence type="ECO:0000313" key="4">
    <source>
        <dbReference type="Proteomes" id="UP001218188"/>
    </source>
</evidence>
<dbReference type="InterPro" id="IPR045010">
    <property type="entry name" value="MDR_fam"/>
</dbReference>
<reference evidence="3" key="1">
    <citation type="submission" date="2023-03" db="EMBL/GenBank/DDBJ databases">
        <title>Massive genome expansion in bonnet fungi (Mycena s.s.) driven by repeated elements and novel gene families across ecological guilds.</title>
        <authorList>
            <consortium name="Lawrence Berkeley National Laboratory"/>
            <person name="Harder C.B."/>
            <person name="Miyauchi S."/>
            <person name="Viragh M."/>
            <person name="Kuo A."/>
            <person name="Thoen E."/>
            <person name="Andreopoulos B."/>
            <person name="Lu D."/>
            <person name="Skrede I."/>
            <person name="Drula E."/>
            <person name="Henrissat B."/>
            <person name="Morin E."/>
            <person name="Kohler A."/>
            <person name="Barry K."/>
            <person name="LaButti K."/>
            <person name="Morin E."/>
            <person name="Salamov A."/>
            <person name="Lipzen A."/>
            <person name="Mereny Z."/>
            <person name="Hegedus B."/>
            <person name="Baldrian P."/>
            <person name="Stursova M."/>
            <person name="Weitz H."/>
            <person name="Taylor A."/>
            <person name="Grigoriev I.V."/>
            <person name="Nagy L.G."/>
            <person name="Martin F."/>
            <person name="Kauserud H."/>
        </authorList>
    </citation>
    <scope>NUCLEOTIDE SEQUENCE</scope>
    <source>
        <strain evidence="3">CBHHK200</strain>
    </source>
</reference>
<sequence>MSPIQNGRVLFHSAPKDFPVPGETTVYDTTQTIDPATVPLNGGFLLKTLVLSIDPYFRVMMHGIEGQPGFQVGAPLAGFGVAVVVRSETPSVAIGKHVYGHTTAHQEYSVVPELGALQIMEKHPNLPWSVYLGAAGMPGQSAYIGWKEYSNAKAGEVVFVTAGAGSVGSMVIQLAKKDGLKVIASAGSEEKVAFMRSLGADVVFNYKTTDTRTVLKKEGPFDIYWDNVGGDVLEAALENAAVHARFLECGSISGYNTGQPASKMFHHINAKALHIHGVIMAHLPLTKYLPEFYATVPAQLASGELKYTEEVTRGLDKVGDVILGVQKGTNKGKAIVLVADE</sequence>
<dbReference type="Pfam" id="PF00107">
    <property type="entry name" value="ADH_zinc_N"/>
    <property type="match status" value="1"/>
</dbReference>
<keyword evidence="4" id="KW-1185">Reference proteome</keyword>
<organism evidence="3 4">
    <name type="scientific">Mycena alexandri</name>
    <dbReference type="NCBI Taxonomy" id="1745969"/>
    <lineage>
        <taxon>Eukaryota</taxon>
        <taxon>Fungi</taxon>
        <taxon>Dikarya</taxon>
        <taxon>Basidiomycota</taxon>
        <taxon>Agaricomycotina</taxon>
        <taxon>Agaricomycetes</taxon>
        <taxon>Agaricomycetidae</taxon>
        <taxon>Agaricales</taxon>
        <taxon>Marasmiineae</taxon>
        <taxon>Mycenaceae</taxon>
        <taxon>Mycena</taxon>
    </lineage>
</organism>
<evidence type="ECO:0000259" key="2">
    <source>
        <dbReference type="SMART" id="SM00829"/>
    </source>
</evidence>
<feature type="domain" description="Enoyl reductase (ER)" evidence="2">
    <location>
        <begin position="44"/>
        <end position="336"/>
    </location>
</feature>
<dbReference type="CDD" id="cd05288">
    <property type="entry name" value="PGDH"/>
    <property type="match status" value="1"/>
</dbReference>
<dbReference type="SMART" id="SM00829">
    <property type="entry name" value="PKS_ER"/>
    <property type="match status" value="1"/>
</dbReference>
<dbReference type="InterPro" id="IPR020843">
    <property type="entry name" value="ER"/>
</dbReference>
<dbReference type="SUPFAM" id="SSF50129">
    <property type="entry name" value="GroES-like"/>
    <property type="match status" value="1"/>
</dbReference>
<dbReference type="PANTHER" id="PTHR43205">
    <property type="entry name" value="PROSTAGLANDIN REDUCTASE"/>
    <property type="match status" value="1"/>
</dbReference>
<comment type="caution">
    <text evidence="3">The sequence shown here is derived from an EMBL/GenBank/DDBJ whole genome shotgun (WGS) entry which is preliminary data.</text>
</comment>
<dbReference type="InterPro" id="IPR013149">
    <property type="entry name" value="ADH-like_C"/>
</dbReference>
<dbReference type="Pfam" id="PF16884">
    <property type="entry name" value="ADH_N_2"/>
    <property type="match status" value="1"/>
</dbReference>
<dbReference type="EMBL" id="JARJCM010000132">
    <property type="protein sequence ID" value="KAJ7026847.1"/>
    <property type="molecule type" value="Genomic_DNA"/>
</dbReference>
<dbReference type="GO" id="GO:0016628">
    <property type="term" value="F:oxidoreductase activity, acting on the CH-CH group of donors, NAD or NADP as acceptor"/>
    <property type="evidence" value="ECO:0007669"/>
    <property type="project" value="InterPro"/>
</dbReference>
<evidence type="ECO:0000313" key="3">
    <source>
        <dbReference type="EMBL" id="KAJ7026847.1"/>
    </source>
</evidence>
<dbReference type="InterPro" id="IPR041694">
    <property type="entry name" value="ADH_N_2"/>
</dbReference>
<name>A0AAD6SJU7_9AGAR</name>
<dbReference type="InterPro" id="IPR011032">
    <property type="entry name" value="GroES-like_sf"/>
</dbReference>
<dbReference type="Gene3D" id="3.40.50.720">
    <property type="entry name" value="NAD(P)-binding Rossmann-like Domain"/>
    <property type="match status" value="1"/>
</dbReference>
<dbReference type="InterPro" id="IPR036291">
    <property type="entry name" value="NAD(P)-bd_dom_sf"/>
</dbReference>
<dbReference type="Proteomes" id="UP001218188">
    <property type="component" value="Unassembled WGS sequence"/>
</dbReference>
<protein>
    <recommendedName>
        <fullName evidence="2">Enoyl reductase (ER) domain-containing protein</fullName>
    </recommendedName>
</protein>
<accession>A0AAD6SJU7</accession>
<dbReference type="AlphaFoldDB" id="A0AAD6SJU7"/>
<evidence type="ECO:0000256" key="1">
    <source>
        <dbReference type="ARBA" id="ARBA00023002"/>
    </source>
</evidence>
<dbReference type="PANTHER" id="PTHR43205:SF7">
    <property type="entry name" value="PROSTAGLANDIN REDUCTASE 1"/>
    <property type="match status" value="1"/>
</dbReference>